<dbReference type="Pfam" id="PF02107">
    <property type="entry name" value="FlgH"/>
    <property type="match status" value="1"/>
</dbReference>
<dbReference type="STRING" id="291169.A9E74_02272"/>
<name>A0A1E3GPN2_9GAMM</name>
<proteinExistence type="inferred from homology"/>
<keyword evidence="12" id="KW-0966">Cell projection</keyword>
<keyword evidence="9 11" id="KW-0998">Cell outer membrane</keyword>
<comment type="subcellular location">
    <subcellularLocation>
        <location evidence="11">Cell outer membrane</location>
        <topology evidence="11">Lipid-anchor</topology>
    </subcellularLocation>
    <subcellularLocation>
        <location evidence="11">Bacterial flagellum basal body</location>
    </subcellularLocation>
    <subcellularLocation>
        <location evidence="2">Membrane</location>
        <topology evidence="2">Lipid-anchor</topology>
    </subcellularLocation>
</comment>
<dbReference type="PRINTS" id="PR01008">
    <property type="entry name" value="FLGLRINGFLGH"/>
</dbReference>
<dbReference type="GO" id="GO:0009427">
    <property type="term" value="C:bacterial-type flagellum basal body, distal rod, L ring"/>
    <property type="evidence" value="ECO:0007669"/>
    <property type="project" value="InterPro"/>
</dbReference>
<gene>
    <name evidence="11 12" type="primary">flgH</name>
    <name evidence="12" type="ORF">A9E74_02272</name>
</gene>
<dbReference type="PANTHER" id="PTHR34933">
    <property type="entry name" value="FLAGELLAR L-RING PROTEIN"/>
    <property type="match status" value="1"/>
</dbReference>
<evidence type="ECO:0000256" key="5">
    <source>
        <dbReference type="ARBA" id="ARBA00022729"/>
    </source>
</evidence>
<dbReference type="RefSeq" id="WP_069296668.1">
    <property type="nucleotide sequence ID" value="NZ_MCRI01000031.1"/>
</dbReference>
<keyword evidence="7" id="KW-0564">Palmitate</keyword>
<keyword evidence="13" id="KW-1185">Reference proteome</keyword>
<evidence type="ECO:0000256" key="8">
    <source>
        <dbReference type="ARBA" id="ARBA00023143"/>
    </source>
</evidence>
<keyword evidence="6 11" id="KW-0472">Membrane</keyword>
<keyword evidence="12" id="KW-0969">Cilium</keyword>
<evidence type="ECO:0000256" key="10">
    <source>
        <dbReference type="ARBA" id="ARBA00023288"/>
    </source>
</evidence>
<keyword evidence="8 11" id="KW-0975">Bacterial flagellum</keyword>
<evidence type="ECO:0000256" key="1">
    <source>
        <dbReference type="ARBA" id="ARBA00002591"/>
    </source>
</evidence>
<dbReference type="PATRIC" id="fig|291169.3.peg.2280"/>
<comment type="caution">
    <text evidence="12">The sequence shown here is derived from an EMBL/GenBank/DDBJ whole genome shotgun (WGS) entry which is preliminary data.</text>
</comment>
<keyword evidence="12" id="KW-0282">Flagellum</keyword>
<dbReference type="EMBL" id="MCRI01000031">
    <property type="protein sequence ID" value="ODN65990.1"/>
    <property type="molecule type" value="Genomic_DNA"/>
</dbReference>
<dbReference type="NCBIfam" id="NF001304">
    <property type="entry name" value="PRK00249.1-4"/>
    <property type="match status" value="1"/>
</dbReference>
<evidence type="ECO:0000256" key="3">
    <source>
        <dbReference type="ARBA" id="ARBA00006929"/>
    </source>
</evidence>
<evidence type="ECO:0000313" key="12">
    <source>
        <dbReference type="EMBL" id="ODN65990.1"/>
    </source>
</evidence>
<protein>
    <recommendedName>
        <fullName evidence="11">Flagellar L-ring protein</fullName>
    </recommendedName>
    <alternativeName>
        <fullName evidence="11">Basal body L-ring protein</fullName>
    </alternativeName>
</protein>
<accession>A0A1E3GPN2</accession>
<evidence type="ECO:0000256" key="2">
    <source>
        <dbReference type="ARBA" id="ARBA00004635"/>
    </source>
</evidence>
<sequence length="235" mass="25607">MKFIYRLLTITSLVLLTACVSKEVKRDPAYAAVRPVATAPVERNDGAIFDVRNNITLYEDYKARRVGDILTVRLQERTDAEKEATTSVSKSGSNNINNPTIFGSTPQFSLPSGLPLANTDNNNLAFGTSSNHSFDGEGESEQNNRLSGDISVSVVEVLSNGNMIVRGEKVVTINQGNEYVRLTGMISPRDIDATNTISSIRIADAQITYVGDGVSNDSNTMGWLSRFFISALMPF</sequence>
<dbReference type="GO" id="GO:0003774">
    <property type="term" value="F:cytoskeletal motor activity"/>
    <property type="evidence" value="ECO:0007669"/>
    <property type="project" value="InterPro"/>
</dbReference>
<dbReference type="AlphaFoldDB" id="A0A1E3GPN2"/>
<dbReference type="GO" id="GO:0009279">
    <property type="term" value="C:cell outer membrane"/>
    <property type="evidence" value="ECO:0007669"/>
    <property type="project" value="UniProtKB-SubCell"/>
</dbReference>
<evidence type="ECO:0000256" key="6">
    <source>
        <dbReference type="ARBA" id="ARBA00023136"/>
    </source>
</evidence>
<dbReference type="Proteomes" id="UP000094379">
    <property type="component" value="Unassembled WGS sequence"/>
</dbReference>
<dbReference type="PANTHER" id="PTHR34933:SF1">
    <property type="entry name" value="FLAGELLAR L-RING PROTEIN"/>
    <property type="match status" value="1"/>
</dbReference>
<evidence type="ECO:0000256" key="4">
    <source>
        <dbReference type="ARBA" id="ARBA00011439"/>
    </source>
</evidence>
<dbReference type="HAMAP" id="MF_00415">
    <property type="entry name" value="FlgH"/>
    <property type="match status" value="1"/>
</dbReference>
<dbReference type="GO" id="GO:0071973">
    <property type="term" value="P:bacterial-type flagellum-dependent cell motility"/>
    <property type="evidence" value="ECO:0007669"/>
    <property type="project" value="InterPro"/>
</dbReference>
<comment type="similarity">
    <text evidence="3 11">Belongs to the FlgH family.</text>
</comment>
<keyword evidence="5 11" id="KW-0732">Signal</keyword>
<dbReference type="InterPro" id="IPR000527">
    <property type="entry name" value="Flag_Lring"/>
</dbReference>
<keyword evidence="10 11" id="KW-0449">Lipoprotein</keyword>
<dbReference type="PROSITE" id="PS51257">
    <property type="entry name" value="PROKAR_LIPOPROTEIN"/>
    <property type="match status" value="1"/>
</dbReference>
<comment type="subunit">
    <text evidence="4 11">The basal body constitutes a major portion of the flagellar organelle and consists of four rings (L,P,S, and M) mounted on a central rod.</text>
</comment>
<evidence type="ECO:0000256" key="11">
    <source>
        <dbReference type="HAMAP-Rule" id="MF_00415"/>
    </source>
</evidence>
<evidence type="ECO:0000256" key="9">
    <source>
        <dbReference type="ARBA" id="ARBA00023237"/>
    </source>
</evidence>
<organism evidence="12 13">
    <name type="scientific">Methylophaga muralis</name>
    <dbReference type="NCBI Taxonomy" id="291169"/>
    <lineage>
        <taxon>Bacteria</taxon>
        <taxon>Pseudomonadati</taxon>
        <taxon>Pseudomonadota</taxon>
        <taxon>Gammaproteobacteria</taxon>
        <taxon>Thiotrichales</taxon>
        <taxon>Piscirickettsiaceae</taxon>
        <taxon>Methylophaga</taxon>
    </lineage>
</organism>
<comment type="function">
    <text evidence="1 11">Assembles around the rod to form the L-ring and probably protects the motor/basal body from shearing forces during rotation.</text>
</comment>
<evidence type="ECO:0000256" key="7">
    <source>
        <dbReference type="ARBA" id="ARBA00023139"/>
    </source>
</evidence>
<evidence type="ECO:0000313" key="13">
    <source>
        <dbReference type="Proteomes" id="UP000094379"/>
    </source>
</evidence>
<reference evidence="12 13" key="1">
    <citation type="submission" date="2016-07" db="EMBL/GenBank/DDBJ databases">
        <title>Draft Genome Sequence of Methylophaga muralis Bur 1.</title>
        <authorList>
            <person name="Vasilenko O.V."/>
            <person name="Doronina N.V."/>
            <person name="Shmareva M.N."/>
            <person name="Tarlachkov S.V."/>
            <person name="Mustakhimov I."/>
            <person name="Trotsenko Y.A."/>
        </authorList>
    </citation>
    <scope>NUCLEOTIDE SEQUENCE [LARGE SCALE GENOMIC DNA]</scope>
    <source>
        <strain evidence="12 13">Bur 1</strain>
    </source>
</reference>